<proteinExistence type="predicted"/>
<feature type="domain" description="Phosphoadenosine phosphosulphate reductase" evidence="1">
    <location>
        <begin position="5"/>
        <end position="215"/>
    </location>
</feature>
<dbReference type="InterPro" id="IPR002500">
    <property type="entry name" value="PAPS_reduct_dom"/>
</dbReference>
<protein>
    <submittedName>
        <fullName evidence="2">3'-phosphoadenosine 5'-phosphosulfate sulfotransferase (PAPS reductase)/FAD synthetase</fullName>
    </submittedName>
</protein>
<name>A0A1H9GDQ5_9GAMM</name>
<dbReference type="InterPro" id="IPR014729">
    <property type="entry name" value="Rossmann-like_a/b/a_fold"/>
</dbReference>
<dbReference type="AlphaFoldDB" id="A0A1H9GDQ5"/>
<dbReference type="RefSeq" id="WP_091356422.1">
    <property type="nucleotide sequence ID" value="NZ_AP025284.1"/>
</dbReference>
<dbReference type="OrthoDB" id="9794018at2"/>
<evidence type="ECO:0000313" key="3">
    <source>
        <dbReference type="Proteomes" id="UP000198749"/>
    </source>
</evidence>
<reference evidence="3" key="1">
    <citation type="submission" date="2016-10" db="EMBL/GenBank/DDBJ databases">
        <authorList>
            <person name="Varghese N."/>
            <person name="Submissions S."/>
        </authorList>
    </citation>
    <scope>NUCLEOTIDE SEQUENCE [LARGE SCALE GENOMIC DNA]</scope>
    <source>
        <strain evidence="3">DSM 18887</strain>
    </source>
</reference>
<dbReference type="InterPro" id="IPR050128">
    <property type="entry name" value="Sulfate_adenylyltrnsfr_sub2"/>
</dbReference>
<evidence type="ECO:0000313" key="2">
    <source>
        <dbReference type="EMBL" id="SEQ48220.1"/>
    </source>
</evidence>
<dbReference type="STRING" id="355243.SAMN03080615_01624"/>
<gene>
    <name evidence="2" type="ORF">SAMN03080615_01624</name>
</gene>
<dbReference type="SUPFAM" id="SSF52402">
    <property type="entry name" value="Adenine nucleotide alpha hydrolases-like"/>
    <property type="match status" value="1"/>
</dbReference>
<dbReference type="GO" id="GO:0016740">
    <property type="term" value="F:transferase activity"/>
    <property type="evidence" value="ECO:0007669"/>
    <property type="project" value="UniProtKB-KW"/>
</dbReference>
<keyword evidence="3" id="KW-1185">Reference proteome</keyword>
<evidence type="ECO:0000259" key="1">
    <source>
        <dbReference type="Pfam" id="PF01507"/>
    </source>
</evidence>
<dbReference type="Pfam" id="PF01507">
    <property type="entry name" value="PAPS_reduct"/>
    <property type="match status" value="1"/>
</dbReference>
<dbReference type="PANTHER" id="PTHR43196">
    <property type="entry name" value="SULFATE ADENYLYLTRANSFERASE SUBUNIT 2"/>
    <property type="match status" value="1"/>
</dbReference>
<sequence length="314" mass="35568">MKQHNIISVSGGKDSTATVLLALALETENIQLVFADTGHEHPLTYDYVDYLSDAVSLPIRKVKADFSMQIERKRRKLLAGELPGWTDAATERALQALVPTGNPFLDMCMWKSRFPSTKARFCTEHLKRDPIIEQVFLPLLDAEEIVWSWQGIRRDESPARRYAKEFEEVGGGLFNYRPIARWTAKSVFEAHDYMGIKPNPLYKMGMGRVGCMPCVNCNKNELQNIALRFPEEVERVREWERLVSEASRRESATFFYGISDPTAHKTDTIHYKTHGIDRMVEWSQTTRGGRQLDLIAASADPTACSSAYGLCDAG</sequence>
<dbReference type="Proteomes" id="UP000198749">
    <property type="component" value="Unassembled WGS sequence"/>
</dbReference>
<dbReference type="PANTHER" id="PTHR43196:SF2">
    <property type="entry name" value="PHOSPHOADENOSINE PHOSPHOSULFATE REDUCTASE"/>
    <property type="match status" value="1"/>
</dbReference>
<keyword evidence="2" id="KW-0808">Transferase</keyword>
<accession>A0A1H9GDQ5</accession>
<dbReference type="Gene3D" id="3.40.50.620">
    <property type="entry name" value="HUPs"/>
    <property type="match status" value="1"/>
</dbReference>
<organism evidence="2 3">
    <name type="scientific">Amphritea atlantica</name>
    <dbReference type="NCBI Taxonomy" id="355243"/>
    <lineage>
        <taxon>Bacteria</taxon>
        <taxon>Pseudomonadati</taxon>
        <taxon>Pseudomonadota</taxon>
        <taxon>Gammaproteobacteria</taxon>
        <taxon>Oceanospirillales</taxon>
        <taxon>Oceanospirillaceae</taxon>
        <taxon>Amphritea</taxon>
    </lineage>
</organism>
<dbReference type="EMBL" id="FOGB01000004">
    <property type="protein sequence ID" value="SEQ48220.1"/>
    <property type="molecule type" value="Genomic_DNA"/>
</dbReference>